<evidence type="ECO:0000313" key="5">
    <source>
        <dbReference type="Proteomes" id="UP000324629"/>
    </source>
</evidence>
<dbReference type="Gene3D" id="2.40.10.10">
    <property type="entry name" value="Trypsin-like serine proteases"/>
    <property type="match status" value="2"/>
</dbReference>
<keyword evidence="5" id="KW-1185">Reference proteome</keyword>
<dbReference type="EMBL" id="QNGE01000755">
    <property type="protein sequence ID" value="KAA3679383.1"/>
    <property type="molecule type" value="Genomic_DNA"/>
</dbReference>
<dbReference type="SMART" id="SM00020">
    <property type="entry name" value="Tryp_SPc"/>
    <property type="match status" value="1"/>
</dbReference>
<name>A0A5J4NV00_9TREM</name>
<evidence type="ECO:0000313" key="4">
    <source>
        <dbReference type="EMBL" id="KAA3679383.1"/>
    </source>
</evidence>
<sequence>MCKNCDRAAPDYEQPKSSRWQCGRNALNKDWSHKPTLHEYLQTNQLTKRIIGGKTADQGEWPWLTSIMFHQTYQQAVDAAASSNFPLNMDSKMCLPFITPNTLVHENVDGSRSFHYCGGTLIHPQWVLSAAHCFVQLQDNAIGLTTDPGRWTVRIGEHDLLDESVPHHDSPLEHIFIHPLYIDAPTIATKLQHVELTIMSSNKCSYNYLSLQTFQTPFGILVPQRTICAGYPEGGRDSCNQLWTNIGAIWKHRELASSRSRGSSNSPVKGENAYKPKPKTQ</sequence>
<dbReference type="PANTHER" id="PTHR24252:SF7">
    <property type="entry name" value="HYALIN"/>
    <property type="match status" value="1"/>
</dbReference>
<feature type="compositionally biased region" description="Low complexity" evidence="2">
    <location>
        <begin position="257"/>
        <end position="266"/>
    </location>
</feature>
<dbReference type="InterPro" id="IPR009003">
    <property type="entry name" value="Peptidase_S1_PA"/>
</dbReference>
<dbReference type="AlphaFoldDB" id="A0A5J4NV00"/>
<evidence type="ECO:0000256" key="2">
    <source>
        <dbReference type="SAM" id="MobiDB-lite"/>
    </source>
</evidence>
<feature type="domain" description="Peptidase S1" evidence="3">
    <location>
        <begin position="50"/>
        <end position="268"/>
    </location>
</feature>
<reference evidence="4 5" key="1">
    <citation type="journal article" date="2019" name="Gigascience">
        <title>Whole-genome sequence of the oriental lung fluke Paragonimus westermani.</title>
        <authorList>
            <person name="Oey H."/>
            <person name="Zakrzewski M."/>
            <person name="Narain K."/>
            <person name="Devi K.R."/>
            <person name="Agatsuma T."/>
            <person name="Nawaratna S."/>
            <person name="Gobert G.N."/>
            <person name="Jones M.K."/>
            <person name="Ragan M.A."/>
            <person name="McManus D.P."/>
            <person name="Krause L."/>
        </authorList>
    </citation>
    <scope>NUCLEOTIDE SEQUENCE [LARGE SCALE GENOMIC DNA]</scope>
    <source>
        <strain evidence="4 5">IND2009</strain>
    </source>
</reference>
<dbReference type="PROSITE" id="PS00134">
    <property type="entry name" value="TRYPSIN_HIS"/>
    <property type="match status" value="1"/>
</dbReference>
<dbReference type="GO" id="GO:0006508">
    <property type="term" value="P:proteolysis"/>
    <property type="evidence" value="ECO:0007669"/>
    <property type="project" value="InterPro"/>
</dbReference>
<dbReference type="GO" id="GO:0004252">
    <property type="term" value="F:serine-type endopeptidase activity"/>
    <property type="evidence" value="ECO:0007669"/>
    <property type="project" value="InterPro"/>
</dbReference>
<dbReference type="PROSITE" id="PS50240">
    <property type="entry name" value="TRYPSIN_DOM"/>
    <property type="match status" value="1"/>
</dbReference>
<dbReference type="InterPro" id="IPR018114">
    <property type="entry name" value="TRYPSIN_HIS"/>
</dbReference>
<feature type="region of interest" description="Disordered" evidence="2">
    <location>
        <begin position="257"/>
        <end position="281"/>
    </location>
</feature>
<organism evidence="4 5">
    <name type="scientific">Paragonimus westermani</name>
    <dbReference type="NCBI Taxonomy" id="34504"/>
    <lineage>
        <taxon>Eukaryota</taxon>
        <taxon>Metazoa</taxon>
        <taxon>Spiralia</taxon>
        <taxon>Lophotrochozoa</taxon>
        <taxon>Platyhelminthes</taxon>
        <taxon>Trematoda</taxon>
        <taxon>Digenea</taxon>
        <taxon>Plagiorchiida</taxon>
        <taxon>Troglotremata</taxon>
        <taxon>Troglotrematidae</taxon>
        <taxon>Paragonimus</taxon>
    </lineage>
</organism>
<accession>A0A5J4NV00</accession>
<dbReference type="Pfam" id="PF00089">
    <property type="entry name" value="Trypsin"/>
    <property type="match status" value="1"/>
</dbReference>
<dbReference type="InterPro" id="IPR001254">
    <property type="entry name" value="Trypsin_dom"/>
</dbReference>
<protein>
    <recommendedName>
        <fullName evidence="3">Peptidase S1 domain-containing protein</fullName>
    </recommendedName>
</protein>
<dbReference type="Proteomes" id="UP000324629">
    <property type="component" value="Unassembled WGS sequence"/>
</dbReference>
<gene>
    <name evidence="4" type="ORF">DEA37_0008947</name>
</gene>
<comment type="caution">
    <text evidence="4">The sequence shown here is derived from an EMBL/GenBank/DDBJ whole genome shotgun (WGS) entry which is preliminary data.</text>
</comment>
<proteinExistence type="predicted"/>
<dbReference type="PANTHER" id="PTHR24252">
    <property type="entry name" value="ACROSIN-RELATED"/>
    <property type="match status" value="1"/>
</dbReference>
<dbReference type="SUPFAM" id="SSF50494">
    <property type="entry name" value="Trypsin-like serine proteases"/>
    <property type="match status" value="1"/>
</dbReference>
<evidence type="ECO:0000259" key="3">
    <source>
        <dbReference type="PROSITE" id="PS50240"/>
    </source>
</evidence>
<evidence type="ECO:0000256" key="1">
    <source>
        <dbReference type="ARBA" id="ARBA00023157"/>
    </source>
</evidence>
<dbReference type="InterPro" id="IPR043504">
    <property type="entry name" value="Peptidase_S1_PA_chymotrypsin"/>
</dbReference>
<keyword evidence="1" id="KW-1015">Disulfide bond</keyword>